<evidence type="ECO:0008006" key="3">
    <source>
        <dbReference type="Google" id="ProtNLM"/>
    </source>
</evidence>
<sequence length="64" mass="7029">MSFLSVAIAYGTHLLPHNYLSYLLSRVKNEVGKLLGKFLDTEKAASKPIKLVRLPSAPKLLSSC</sequence>
<organism evidence="1 2">
    <name type="scientific">Nostoc flagelliforme FACHB-838</name>
    <dbReference type="NCBI Taxonomy" id="2692904"/>
    <lineage>
        <taxon>Bacteria</taxon>
        <taxon>Bacillati</taxon>
        <taxon>Cyanobacteriota</taxon>
        <taxon>Cyanophyceae</taxon>
        <taxon>Nostocales</taxon>
        <taxon>Nostocaceae</taxon>
        <taxon>Nostoc</taxon>
    </lineage>
</organism>
<comment type="caution">
    <text evidence="1">The sequence shown here is derived from an EMBL/GenBank/DDBJ whole genome shotgun (WGS) entry which is preliminary data.</text>
</comment>
<evidence type="ECO:0000313" key="2">
    <source>
        <dbReference type="Proteomes" id="UP000623440"/>
    </source>
</evidence>
<protein>
    <recommendedName>
        <fullName evidence="3">Transposase</fullName>
    </recommendedName>
</protein>
<dbReference type="Proteomes" id="UP000623440">
    <property type="component" value="Unassembled WGS sequence"/>
</dbReference>
<proteinExistence type="predicted"/>
<reference evidence="1 2" key="1">
    <citation type="journal article" date="2020" name="ISME J.">
        <title>Comparative genomics reveals insights into cyanobacterial evolution and habitat adaptation.</title>
        <authorList>
            <person name="Chen M.Y."/>
            <person name="Teng W.K."/>
            <person name="Zhao L."/>
            <person name="Hu C.X."/>
            <person name="Zhou Y.K."/>
            <person name="Han B.P."/>
            <person name="Song L.R."/>
            <person name="Shu W.S."/>
        </authorList>
    </citation>
    <scope>NUCLEOTIDE SEQUENCE [LARGE SCALE GENOMIC DNA]</scope>
    <source>
        <strain evidence="1 2">FACHB-838</strain>
    </source>
</reference>
<accession>A0ABR8DRA9</accession>
<name>A0ABR8DRA9_9NOSO</name>
<dbReference type="EMBL" id="JACJSI010000024">
    <property type="protein sequence ID" value="MBD2530730.1"/>
    <property type="molecule type" value="Genomic_DNA"/>
</dbReference>
<keyword evidence="2" id="KW-1185">Reference proteome</keyword>
<evidence type="ECO:0000313" key="1">
    <source>
        <dbReference type="EMBL" id="MBD2530730.1"/>
    </source>
</evidence>
<gene>
    <name evidence="1" type="ORF">H6G97_14555</name>
</gene>
<dbReference type="RefSeq" id="WP_190941270.1">
    <property type="nucleotide sequence ID" value="NZ_JACJSI010000024.1"/>
</dbReference>